<organism evidence="11 12">
    <name type="scientific">Patella caerulea</name>
    <name type="common">Rayed Mediterranean limpet</name>
    <dbReference type="NCBI Taxonomy" id="87958"/>
    <lineage>
        <taxon>Eukaryota</taxon>
        <taxon>Metazoa</taxon>
        <taxon>Spiralia</taxon>
        <taxon>Lophotrochozoa</taxon>
        <taxon>Mollusca</taxon>
        <taxon>Gastropoda</taxon>
        <taxon>Patellogastropoda</taxon>
        <taxon>Patelloidea</taxon>
        <taxon>Patellidae</taxon>
        <taxon>Patella</taxon>
    </lineage>
</organism>
<evidence type="ECO:0000256" key="1">
    <source>
        <dbReference type="ARBA" id="ARBA00002904"/>
    </source>
</evidence>
<dbReference type="AlphaFoldDB" id="A0AAN8K639"/>
<dbReference type="GO" id="GO:0005886">
    <property type="term" value="C:plasma membrane"/>
    <property type="evidence" value="ECO:0007669"/>
    <property type="project" value="TreeGrafter"/>
</dbReference>
<dbReference type="FunFam" id="3.10.200.10:FF:000003">
    <property type="entry name" value="Carbonic anhydrase 12"/>
    <property type="match status" value="1"/>
</dbReference>
<evidence type="ECO:0000256" key="8">
    <source>
        <dbReference type="ARBA" id="ARBA00048348"/>
    </source>
</evidence>
<dbReference type="PANTHER" id="PTHR18952:SF265">
    <property type="entry name" value="CARBONIC ANHYDRASE"/>
    <property type="match status" value="1"/>
</dbReference>
<comment type="catalytic activity">
    <reaction evidence="8 9">
        <text>hydrogencarbonate + H(+) = CO2 + H2O</text>
        <dbReference type="Rhea" id="RHEA:10748"/>
        <dbReference type="ChEBI" id="CHEBI:15377"/>
        <dbReference type="ChEBI" id="CHEBI:15378"/>
        <dbReference type="ChEBI" id="CHEBI:16526"/>
        <dbReference type="ChEBI" id="CHEBI:17544"/>
        <dbReference type="EC" id="4.2.1.1"/>
    </reaction>
</comment>
<dbReference type="InterPro" id="IPR001148">
    <property type="entry name" value="CA_dom"/>
</dbReference>
<comment type="function">
    <text evidence="1 9">Reversible hydration of carbon dioxide.</text>
</comment>
<keyword evidence="12" id="KW-1185">Reference proteome</keyword>
<dbReference type="PROSITE" id="PS51144">
    <property type="entry name" value="ALPHA_CA_2"/>
    <property type="match status" value="1"/>
</dbReference>
<dbReference type="InterPro" id="IPR018338">
    <property type="entry name" value="Carbonic_anhydrase_a-class_CS"/>
</dbReference>
<dbReference type="CDD" id="cd00326">
    <property type="entry name" value="alpha_CA"/>
    <property type="match status" value="1"/>
</dbReference>
<keyword evidence="4 9" id="KW-0479">Metal-binding</keyword>
<feature type="chain" id="PRO_5042670204" description="Carbonic anhydrase" evidence="9">
    <location>
        <begin position="22"/>
        <end position="321"/>
    </location>
</feature>
<feature type="signal peptide" evidence="9">
    <location>
        <begin position="1"/>
        <end position="21"/>
    </location>
</feature>
<protein>
    <recommendedName>
        <fullName evidence="3 9">Carbonic anhydrase</fullName>
        <ecNumber evidence="3 9">4.2.1.1</ecNumber>
    </recommendedName>
</protein>
<evidence type="ECO:0000256" key="9">
    <source>
        <dbReference type="RuleBase" id="RU367011"/>
    </source>
</evidence>
<keyword evidence="5 9" id="KW-0862">Zinc</keyword>
<evidence type="ECO:0000313" key="12">
    <source>
        <dbReference type="Proteomes" id="UP001347796"/>
    </source>
</evidence>
<dbReference type="GO" id="GO:0004089">
    <property type="term" value="F:carbonate dehydratase activity"/>
    <property type="evidence" value="ECO:0007669"/>
    <property type="project" value="UniProtKB-UniRule"/>
</dbReference>
<dbReference type="Gene3D" id="3.10.200.10">
    <property type="entry name" value="Alpha carbonic anhydrase"/>
    <property type="match status" value="1"/>
</dbReference>
<dbReference type="Proteomes" id="UP001347796">
    <property type="component" value="Unassembled WGS sequence"/>
</dbReference>
<comment type="cofactor">
    <cofactor evidence="9">
        <name>Zn(2+)</name>
        <dbReference type="ChEBI" id="CHEBI:29105"/>
    </cofactor>
</comment>
<evidence type="ECO:0000313" key="11">
    <source>
        <dbReference type="EMBL" id="KAK6190756.1"/>
    </source>
</evidence>
<evidence type="ECO:0000256" key="5">
    <source>
        <dbReference type="ARBA" id="ARBA00022833"/>
    </source>
</evidence>
<evidence type="ECO:0000256" key="7">
    <source>
        <dbReference type="ARBA" id="ARBA00023239"/>
    </source>
</evidence>
<dbReference type="EMBL" id="JAZGQO010000002">
    <property type="protein sequence ID" value="KAK6190756.1"/>
    <property type="molecule type" value="Genomic_DNA"/>
</dbReference>
<evidence type="ECO:0000256" key="2">
    <source>
        <dbReference type="ARBA" id="ARBA00010718"/>
    </source>
</evidence>
<dbReference type="SMART" id="SM01057">
    <property type="entry name" value="Carb_anhydrase"/>
    <property type="match status" value="1"/>
</dbReference>
<keyword evidence="7 9" id="KW-0456">Lyase</keyword>
<dbReference type="Pfam" id="PF00194">
    <property type="entry name" value="Carb_anhydrase"/>
    <property type="match status" value="1"/>
</dbReference>
<dbReference type="SUPFAM" id="SSF51069">
    <property type="entry name" value="Carbonic anhydrase"/>
    <property type="match status" value="1"/>
</dbReference>
<dbReference type="InterPro" id="IPR036398">
    <property type="entry name" value="CA_dom_sf"/>
</dbReference>
<name>A0AAN8K639_PATCE</name>
<dbReference type="GO" id="GO:0008270">
    <property type="term" value="F:zinc ion binding"/>
    <property type="evidence" value="ECO:0007669"/>
    <property type="project" value="UniProtKB-UniRule"/>
</dbReference>
<gene>
    <name evidence="11" type="ORF">SNE40_002550</name>
</gene>
<evidence type="ECO:0000256" key="6">
    <source>
        <dbReference type="ARBA" id="ARBA00023180"/>
    </source>
</evidence>
<proteinExistence type="inferred from homology"/>
<dbReference type="PANTHER" id="PTHR18952">
    <property type="entry name" value="CARBONIC ANHYDRASE"/>
    <property type="match status" value="1"/>
</dbReference>
<evidence type="ECO:0000256" key="4">
    <source>
        <dbReference type="ARBA" id="ARBA00022723"/>
    </source>
</evidence>
<evidence type="ECO:0000256" key="3">
    <source>
        <dbReference type="ARBA" id="ARBA00012925"/>
    </source>
</evidence>
<reference evidence="11 12" key="1">
    <citation type="submission" date="2024-01" db="EMBL/GenBank/DDBJ databases">
        <title>The genome of the rayed Mediterranean limpet Patella caerulea (Linnaeus, 1758).</title>
        <authorList>
            <person name="Anh-Thu Weber A."/>
            <person name="Halstead-Nussloch G."/>
        </authorList>
    </citation>
    <scope>NUCLEOTIDE SEQUENCE [LARGE SCALE GENOMIC DNA]</scope>
    <source>
        <strain evidence="11">AATW-2023a</strain>
        <tissue evidence="11">Whole specimen</tissue>
    </source>
</reference>
<dbReference type="EC" id="4.2.1.1" evidence="3 9"/>
<dbReference type="InterPro" id="IPR023561">
    <property type="entry name" value="Carbonic_anhydrase_a-class"/>
</dbReference>
<accession>A0AAN8K639</accession>
<evidence type="ECO:0000259" key="10">
    <source>
        <dbReference type="PROSITE" id="PS51144"/>
    </source>
</evidence>
<comment type="caution">
    <text evidence="11">The sequence shown here is derived from an EMBL/GenBank/DDBJ whole genome shotgun (WGS) entry which is preliminary data.</text>
</comment>
<keyword evidence="9" id="KW-0732">Signal</keyword>
<keyword evidence="6" id="KW-0325">Glycoprotein</keyword>
<dbReference type="PROSITE" id="PS00162">
    <property type="entry name" value="ALPHA_CA_1"/>
    <property type="match status" value="1"/>
</dbReference>
<sequence length="321" mass="36118">MLRNQLYCCLITLCFLPAVLGGAGNRWTYEGELGPEHWKVDYKHCGEKQQSPIDIVTSDVRLNTSIPDFDLSSYDKVDGVDQELENVGGHTVEVKYSGGEPLIITGGGLSGEYKADQFHFHWGSSDAYGSEHQMNGKPFTMEMHIVHHSTKYANLTDALDKPNGLAVLGFFFKVGEANPAFETLLSKFNQIEHAEEKIPLDTPIKLSSLLPKNMSVFWRYHGSLTTPPCYETVIWTLFYEPITVSEEQMTKYRALKRNKVGEAEKDLVNDFRPLQALNRRVVETNNELGLNSTGSKNDVQIYFSLLVLCLHLVLPALVNRS</sequence>
<feature type="domain" description="Alpha-carbonic anhydrase" evidence="10">
    <location>
        <begin position="25"/>
        <end position="286"/>
    </location>
</feature>
<comment type="similarity">
    <text evidence="2 9">Belongs to the alpha-carbonic anhydrase family.</text>
</comment>